<dbReference type="RefSeq" id="WP_188669151.1">
    <property type="nucleotide sequence ID" value="NZ_BMJI01000030.1"/>
</dbReference>
<accession>A0ABQ1PPF3</accession>
<proteinExistence type="predicted"/>
<dbReference type="InterPro" id="IPR023214">
    <property type="entry name" value="HAD_sf"/>
</dbReference>
<name>A0ABQ1PPF3_9MICC</name>
<dbReference type="InterPro" id="IPR050155">
    <property type="entry name" value="HAD-like_hydrolase_sf"/>
</dbReference>
<reference evidence="2" key="1">
    <citation type="journal article" date="2019" name="Int. J. Syst. Evol. Microbiol.">
        <title>The Global Catalogue of Microorganisms (GCM) 10K type strain sequencing project: providing services to taxonomists for standard genome sequencing and annotation.</title>
        <authorList>
            <consortium name="The Broad Institute Genomics Platform"/>
            <consortium name="The Broad Institute Genome Sequencing Center for Infectious Disease"/>
            <person name="Wu L."/>
            <person name="Ma J."/>
        </authorList>
    </citation>
    <scope>NUCLEOTIDE SEQUENCE [LARGE SCALE GENOMIC DNA]</scope>
    <source>
        <strain evidence="2">CGMCC 1.15480</strain>
    </source>
</reference>
<keyword evidence="2" id="KW-1185">Reference proteome</keyword>
<gene>
    <name evidence="1" type="ORF">GCM10011512_29060</name>
</gene>
<comment type="caution">
    <text evidence="1">The sequence shown here is derived from an EMBL/GenBank/DDBJ whole genome shotgun (WGS) entry which is preliminary data.</text>
</comment>
<dbReference type="Pfam" id="PF00702">
    <property type="entry name" value="Hydrolase"/>
    <property type="match status" value="1"/>
</dbReference>
<dbReference type="SUPFAM" id="SSF56784">
    <property type="entry name" value="HAD-like"/>
    <property type="match status" value="1"/>
</dbReference>
<dbReference type="PANTHER" id="PTHR43434:SF19">
    <property type="entry name" value="PHOSPHONOACETALDEHYDE HYDROLASE"/>
    <property type="match status" value="1"/>
</dbReference>
<dbReference type="PANTHER" id="PTHR43434">
    <property type="entry name" value="PHOSPHOGLYCOLATE PHOSPHATASE"/>
    <property type="match status" value="1"/>
</dbReference>
<dbReference type="Proteomes" id="UP000597761">
    <property type="component" value="Unassembled WGS sequence"/>
</dbReference>
<organism evidence="1 2">
    <name type="scientific">Tersicoccus solisilvae</name>
    <dbReference type="NCBI Taxonomy" id="1882339"/>
    <lineage>
        <taxon>Bacteria</taxon>
        <taxon>Bacillati</taxon>
        <taxon>Actinomycetota</taxon>
        <taxon>Actinomycetes</taxon>
        <taxon>Micrococcales</taxon>
        <taxon>Micrococcaceae</taxon>
        <taxon>Tersicoccus</taxon>
    </lineage>
</organism>
<dbReference type="InterPro" id="IPR036412">
    <property type="entry name" value="HAD-like_sf"/>
</dbReference>
<protein>
    <submittedName>
        <fullName evidence="1">Haloacid dehalogenase-like hydrolase</fullName>
    </submittedName>
</protein>
<dbReference type="EMBL" id="BMJI01000030">
    <property type="protein sequence ID" value="GGD00381.1"/>
    <property type="molecule type" value="Genomic_DNA"/>
</dbReference>
<sequence>MLAQDTFRSLSTVPTRLVCLDMNGTTVEDDGLVLECFGDALTSQGVAPGSAAHLTMLSFVEQTMGSSRLEVFKRLFGSAPGRALAANRVFERGFAAAASGGRVRAVDGAVDVLLRLRDAGVHVALTTGFSRQTQNQILELLGWTGLVDLSLCPEDAGRGAPYPDMVLTALLALDLDDVREVMTVGDSRAAVLAGHRAGAGANVGVLTGPHRETDLLEAGADVVVPSVRAVPDVLAARAA</sequence>
<evidence type="ECO:0000313" key="2">
    <source>
        <dbReference type="Proteomes" id="UP000597761"/>
    </source>
</evidence>
<evidence type="ECO:0000313" key="1">
    <source>
        <dbReference type="EMBL" id="GGD00381.1"/>
    </source>
</evidence>
<dbReference type="Gene3D" id="3.40.50.1000">
    <property type="entry name" value="HAD superfamily/HAD-like"/>
    <property type="match status" value="1"/>
</dbReference>